<dbReference type="EMBL" id="ASGP02000003">
    <property type="protein sequence ID" value="KAH9517900.1"/>
    <property type="molecule type" value="Genomic_DNA"/>
</dbReference>
<dbReference type="PANTHER" id="PTHR24067">
    <property type="entry name" value="UBIQUITIN-CONJUGATING ENZYME E2"/>
    <property type="match status" value="1"/>
</dbReference>
<name>A0A922L5J8_DERFA</name>
<feature type="active site" description="Glycyl thioester intermediate" evidence="10">
    <location>
        <position position="93"/>
    </location>
</feature>
<dbReference type="InterPro" id="IPR000608">
    <property type="entry name" value="UBC"/>
</dbReference>
<dbReference type="InterPro" id="IPR016135">
    <property type="entry name" value="UBQ-conjugating_enzyme/RWD"/>
</dbReference>
<evidence type="ECO:0000256" key="5">
    <source>
        <dbReference type="ARBA" id="ARBA00022786"/>
    </source>
</evidence>
<dbReference type="GO" id="GO:0005634">
    <property type="term" value="C:nucleus"/>
    <property type="evidence" value="ECO:0007669"/>
    <property type="project" value="UniProtKB-SubCell"/>
</dbReference>
<dbReference type="InterPro" id="IPR023313">
    <property type="entry name" value="UBQ-conjugating_AS"/>
</dbReference>
<evidence type="ECO:0000256" key="4">
    <source>
        <dbReference type="ARBA" id="ARBA00022741"/>
    </source>
</evidence>
<keyword evidence="4 11" id="KW-0547">Nucleotide-binding</keyword>
<dbReference type="SMART" id="SM00212">
    <property type="entry name" value="UBCc"/>
    <property type="match status" value="1"/>
</dbReference>
<dbReference type="InterPro" id="IPR050113">
    <property type="entry name" value="Ub_conjugating_enzyme"/>
</dbReference>
<keyword evidence="3" id="KW-0808">Transferase</keyword>
<keyword evidence="5 11" id="KW-0833">Ubl conjugation pathway</keyword>
<evidence type="ECO:0000256" key="11">
    <source>
        <dbReference type="RuleBase" id="RU362109"/>
    </source>
</evidence>
<comment type="subcellular location">
    <subcellularLocation>
        <location evidence="1">Nucleus</location>
    </subcellularLocation>
</comment>
<dbReference type="FunFam" id="3.10.110.10:FF:000035">
    <property type="entry name" value="SUMO-conjugating enzyme ubc9"/>
    <property type="match status" value="1"/>
</dbReference>
<evidence type="ECO:0000256" key="7">
    <source>
        <dbReference type="ARBA" id="ARBA00023242"/>
    </source>
</evidence>
<feature type="domain" description="UBC core" evidence="12">
    <location>
        <begin position="4"/>
        <end position="157"/>
    </location>
</feature>
<dbReference type="Pfam" id="PF00179">
    <property type="entry name" value="UQ_con"/>
    <property type="match status" value="1"/>
</dbReference>
<evidence type="ECO:0000256" key="3">
    <source>
        <dbReference type="ARBA" id="ARBA00022679"/>
    </source>
</evidence>
<reference evidence="13" key="1">
    <citation type="submission" date="2013-05" db="EMBL/GenBank/DDBJ databases">
        <authorList>
            <person name="Yim A.K.Y."/>
            <person name="Chan T.F."/>
            <person name="Ji K.M."/>
            <person name="Liu X.Y."/>
            <person name="Zhou J.W."/>
            <person name="Li R.Q."/>
            <person name="Yang K.Y."/>
            <person name="Li J."/>
            <person name="Li M."/>
            <person name="Law P.T.W."/>
            <person name="Wu Y.L."/>
            <person name="Cai Z.L."/>
            <person name="Qin H."/>
            <person name="Bao Y."/>
            <person name="Leung R.K.K."/>
            <person name="Ng P.K.S."/>
            <person name="Zou J."/>
            <person name="Zhong X.J."/>
            <person name="Ran P.X."/>
            <person name="Zhong N.S."/>
            <person name="Liu Z.G."/>
            <person name="Tsui S.K.W."/>
        </authorList>
    </citation>
    <scope>NUCLEOTIDE SEQUENCE</scope>
    <source>
        <strain evidence="13">Derf</strain>
        <tissue evidence="13">Whole organism</tissue>
    </source>
</reference>
<dbReference type="SUPFAM" id="SSF54495">
    <property type="entry name" value="UBC-like"/>
    <property type="match status" value="1"/>
</dbReference>
<comment type="similarity">
    <text evidence="11">Belongs to the ubiquitin-conjugating enzyme family.</text>
</comment>
<evidence type="ECO:0000256" key="9">
    <source>
        <dbReference type="ARBA" id="ARBA00044296"/>
    </source>
</evidence>
<evidence type="ECO:0000256" key="2">
    <source>
        <dbReference type="ARBA" id="ARBA00004718"/>
    </source>
</evidence>
<comment type="caution">
    <text evidence="13">The sequence shown here is derived from an EMBL/GenBank/DDBJ whole genome shotgun (WGS) entry which is preliminary data.</text>
</comment>
<accession>A0A922L5J8</accession>
<keyword evidence="6 11" id="KW-0067">ATP-binding</keyword>
<reference evidence="13" key="2">
    <citation type="journal article" date="2022" name="Res Sq">
        <title>Comparative Genomics Reveals Insights into the Divergent Evolution of Astigmatic Mites and Household Pest Adaptations.</title>
        <authorList>
            <person name="Xiong Q."/>
            <person name="Wan A.T.-Y."/>
            <person name="Liu X.-Y."/>
            <person name="Fung C.S.-H."/>
            <person name="Xiao X."/>
            <person name="Malainual N."/>
            <person name="Hou J."/>
            <person name="Wang L."/>
            <person name="Wang M."/>
            <person name="Yang K."/>
            <person name="Cui Y."/>
            <person name="Leung E."/>
            <person name="Nong W."/>
            <person name="Shin S.-K."/>
            <person name="Au S."/>
            <person name="Jeong K.Y."/>
            <person name="Chew F.T."/>
            <person name="Hui J."/>
            <person name="Leung T.F."/>
            <person name="Tungtrongchitr A."/>
            <person name="Zhong N."/>
            <person name="Liu Z."/>
            <person name="Tsui S."/>
        </authorList>
    </citation>
    <scope>NUCLEOTIDE SEQUENCE</scope>
    <source>
        <strain evidence="13">Derf</strain>
        <tissue evidence="13">Whole organism</tissue>
    </source>
</reference>
<evidence type="ECO:0000313" key="14">
    <source>
        <dbReference type="Proteomes" id="UP000790347"/>
    </source>
</evidence>
<evidence type="ECO:0000256" key="1">
    <source>
        <dbReference type="ARBA" id="ARBA00004123"/>
    </source>
</evidence>
<protein>
    <recommendedName>
        <fullName evidence="8">SUMO-conjugating enzyme UBC9</fullName>
    </recommendedName>
    <alternativeName>
        <fullName evidence="9">Ubiquitin carrier protein 9</fullName>
    </alternativeName>
</protein>
<dbReference type="GO" id="GO:0005694">
    <property type="term" value="C:chromosome"/>
    <property type="evidence" value="ECO:0007669"/>
    <property type="project" value="UniProtKB-ARBA"/>
</dbReference>
<dbReference type="Proteomes" id="UP000790347">
    <property type="component" value="Unassembled WGS sequence"/>
</dbReference>
<organism evidence="13 14">
    <name type="scientific">Dermatophagoides farinae</name>
    <name type="common">American house dust mite</name>
    <dbReference type="NCBI Taxonomy" id="6954"/>
    <lineage>
        <taxon>Eukaryota</taxon>
        <taxon>Metazoa</taxon>
        <taxon>Ecdysozoa</taxon>
        <taxon>Arthropoda</taxon>
        <taxon>Chelicerata</taxon>
        <taxon>Arachnida</taxon>
        <taxon>Acari</taxon>
        <taxon>Acariformes</taxon>
        <taxon>Sarcoptiformes</taxon>
        <taxon>Astigmata</taxon>
        <taxon>Psoroptidia</taxon>
        <taxon>Analgoidea</taxon>
        <taxon>Pyroglyphidae</taxon>
        <taxon>Dermatophagoidinae</taxon>
        <taxon>Dermatophagoides</taxon>
    </lineage>
</organism>
<gene>
    <name evidence="13" type="primary">UBE2I_2</name>
    <name evidence="13" type="ORF">DERF_008518</name>
</gene>
<dbReference type="AlphaFoldDB" id="A0A922L5J8"/>
<dbReference type="PROSITE" id="PS00183">
    <property type="entry name" value="UBC_1"/>
    <property type="match status" value="1"/>
</dbReference>
<evidence type="ECO:0000256" key="6">
    <source>
        <dbReference type="ARBA" id="ARBA00022840"/>
    </source>
</evidence>
<dbReference type="GO" id="GO:0019787">
    <property type="term" value="F:ubiquitin-like protein transferase activity"/>
    <property type="evidence" value="ECO:0007669"/>
    <property type="project" value="UniProtKB-ARBA"/>
</dbReference>
<keyword evidence="7" id="KW-0539">Nucleus</keyword>
<dbReference type="PROSITE" id="PS50127">
    <property type="entry name" value="UBC_2"/>
    <property type="match status" value="1"/>
</dbReference>
<sequence>MDQLAMTRLSEERKSWRKDHPYGFEAKPVKNPDGSLNLMIWNCSIPGKPDTPWENGKFKLKIKFNTGYPLKPPVCQFDPPIFHPNIWLDGQVCLSILNPENGWRPSTTIREILIGIQDLLNEPNIYDPANLLAYQVYVKNKQNYIEQIIEQAKKFIATD</sequence>
<dbReference type="Gene3D" id="3.10.110.10">
    <property type="entry name" value="Ubiquitin Conjugating Enzyme"/>
    <property type="match status" value="1"/>
</dbReference>
<dbReference type="CDD" id="cd23798">
    <property type="entry name" value="UBCc_UBE2I"/>
    <property type="match status" value="1"/>
</dbReference>
<dbReference type="GO" id="GO:0005524">
    <property type="term" value="F:ATP binding"/>
    <property type="evidence" value="ECO:0007669"/>
    <property type="project" value="UniProtKB-UniRule"/>
</dbReference>
<evidence type="ECO:0000256" key="8">
    <source>
        <dbReference type="ARBA" id="ARBA00039165"/>
    </source>
</evidence>
<evidence type="ECO:0000313" key="13">
    <source>
        <dbReference type="EMBL" id="KAH9517900.1"/>
    </source>
</evidence>
<evidence type="ECO:0000256" key="10">
    <source>
        <dbReference type="PROSITE-ProRule" id="PRU10133"/>
    </source>
</evidence>
<keyword evidence="14" id="KW-1185">Reference proteome</keyword>
<evidence type="ECO:0000259" key="12">
    <source>
        <dbReference type="PROSITE" id="PS50127"/>
    </source>
</evidence>
<proteinExistence type="inferred from homology"/>
<comment type="pathway">
    <text evidence="2">Protein modification; protein sumoylation.</text>
</comment>